<dbReference type="EMBL" id="JAAAPO010000001">
    <property type="protein sequence ID" value="NBC35231.1"/>
    <property type="molecule type" value="Genomic_DNA"/>
</dbReference>
<keyword evidence="4 6" id="KW-0249">Electron transport</keyword>
<keyword evidence="2" id="KW-0813">Transport</keyword>
<dbReference type="PRINTS" id="PR00163">
    <property type="entry name" value="RUBREDOXIN"/>
</dbReference>
<evidence type="ECO:0000256" key="4">
    <source>
        <dbReference type="ARBA" id="ARBA00022982"/>
    </source>
</evidence>
<dbReference type="PANTHER" id="PTHR47627">
    <property type="entry name" value="RUBREDOXIN"/>
    <property type="match status" value="1"/>
</dbReference>
<organism evidence="8 9">
    <name type="scientific">Novosphingobium ovatum</name>
    <dbReference type="NCBI Taxonomy" id="1908523"/>
    <lineage>
        <taxon>Bacteria</taxon>
        <taxon>Pseudomonadati</taxon>
        <taxon>Pseudomonadota</taxon>
        <taxon>Alphaproteobacteria</taxon>
        <taxon>Sphingomonadales</taxon>
        <taxon>Sphingomonadaceae</taxon>
        <taxon>Novosphingobium</taxon>
    </lineage>
</organism>
<protein>
    <recommendedName>
        <fullName evidence="6">Rubredoxin</fullName>
    </recommendedName>
</protein>
<name>A0ABW9X9M4_9SPHN</name>
<dbReference type="RefSeq" id="WP_161716512.1">
    <property type="nucleotide sequence ID" value="NZ_JAAAPO010000001.1"/>
</dbReference>
<evidence type="ECO:0000313" key="8">
    <source>
        <dbReference type="EMBL" id="NBC35231.1"/>
    </source>
</evidence>
<gene>
    <name evidence="8" type="ORF">GTZ99_01505</name>
</gene>
<evidence type="ECO:0000256" key="6">
    <source>
        <dbReference type="RuleBase" id="RU003820"/>
    </source>
</evidence>
<evidence type="ECO:0000256" key="5">
    <source>
        <dbReference type="ARBA" id="ARBA00023004"/>
    </source>
</evidence>
<dbReference type="PROSITE" id="PS50903">
    <property type="entry name" value="RUBREDOXIN_LIKE"/>
    <property type="match status" value="1"/>
</dbReference>
<keyword evidence="3 6" id="KW-0479">Metal-binding</keyword>
<dbReference type="CDD" id="cd00730">
    <property type="entry name" value="rubredoxin"/>
    <property type="match status" value="1"/>
</dbReference>
<evidence type="ECO:0000256" key="2">
    <source>
        <dbReference type="ARBA" id="ARBA00022448"/>
    </source>
</evidence>
<comment type="caution">
    <text evidence="8">The sequence shown here is derived from an EMBL/GenBank/DDBJ whole genome shotgun (WGS) entry which is preliminary data.</text>
</comment>
<dbReference type="PROSITE" id="PS00202">
    <property type="entry name" value="RUBREDOXIN"/>
    <property type="match status" value="1"/>
</dbReference>
<dbReference type="InterPro" id="IPR050526">
    <property type="entry name" value="Rubredoxin_ET"/>
</dbReference>
<comment type="similarity">
    <text evidence="6">Belongs to the rubredoxin family.</text>
</comment>
<feature type="domain" description="Rubredoxin-like" evidence="7">
    <location>
        <begin position="30"/>
        <end position="81"/>
    </location>
</feature>
<evidence type="ECO:0000256" key="1">
    <source>
        <dbReference type="ARBA" id="ARBA00001965"/>
    </source>
</evidence>
<evidence type="ECO:0000313" key="9">
    <source>
        <dbReference type="Proteomes" id="UP000753724"/>
    </source>
</evidence>
<proteinExistence type="inferred from homology"/>
<dbReference type="PANTHER" id="PTHR47627:SF1">
    <property type="entry name" value="RUBREDOXIN-1-RELATED"/>
    <property type="match status" value="1"/>
</dbReference>
<dbReference type="SUPFAM" id="SSF57802">
    <property type="entry name" value="Rubredoxin-like"/>
    <property type="match status" value="1"/>
</dbReference>
<dbReference type="InterPro" id="IPR024935">
    <property type="entry name" value="Rubredoxin_dom"/>
</dbReference>
<dbReference type="Proteomes" id="UP000753724">
    <property type="component" value="Unassembled WGS sequence"/>
</dbReference>
<dbReference type="Gene3D" id="2.20.28.10">
    <property type="match status" value="1"/>
</dbReference>
<dbReference type="Pfam" id="PF00301">
    <property type="entry name" value="Rubredoxin"/>
    <property type="match status" value="1"/>
</dbReference>
<evidence type="ECO:0000259" key="7">
    <source>
        <dbReference type="PROSITE" id="PS50903"/>
    </source>
</evidence>
<comment type="cofactor">
    <cofactor evidence="1 6">
        <name>Fe(3+)</name>
        <dbReference type="ChEBI" id="CHEBI:29034"/>
    </cofactor>
</comment>
<accession>A0ABW9X9M4</accession>
<dbReference type="InterPro" id="IPR018527">
    <property type="entry name" value="Rubredoxin_Fe_BS"/>
</dbReference>
<evidence type="ECO:0000256" key="3">
    <source>
        <dbReference type="ARBA" id="ARBA00022723"/>
    </source>
</evidence>
<keyword evidence="5 6" id="KW-0408">Iron</keyword>
<dbReference type="InterPro" id="IPR024934">
    <property type="entry name" value="Rubredoxin-like_dom"/>
</dbReference>
<sequence>MSAPVAPNASGADHFFAGSYGGDAAKIAPDTRLECKICWHVYDPAAGCDYWQIPPGTPFAALPDHWSCPECDSPRAGFMVVSG</sequence>
<reference evidence="9" key="1">
    <citation type="submission" date="2020-01" db="EMBL/GenBank/DDBJ databases">
        <title>Sphingomonas sp. strain CSW-10.</title>
        <authorList>
            <person name="Chen W.-M."/>
        </authorList>
    </citation>
    <scope>NUCLEOTIDE SEQUENCE [LARGE SCALE GENOMIC DNA]</scope>
    <source>
        <strain evidence="9">FSY-8</strain>
    </source>
</reference>
<keyword evidence="9" id="KW-1185">Reference proteome</keyword>